<dbReference type="AlphaFoldDB" id="A0A852TDF6"/>
<organism evidence="1 2">
    <name type="scientific">Neobacillus niacini</name>
    <dbReference type="NCBI Taxonomy" id="86668"/>
    <lineage>
        <taxon>Bacteria</taxon>
        <taxon>Bacillati</taxon>
        <taxon>Bacillota</taxon>
        <taxon>Bacilli</taxon>
        <taxon>Bacillales</taxon>
        <taxon>Bacillaceae</taxon>
        <taxon>Neobacillus</taxon>
    </lineage>
</organism>
<dbReference type="InterPro" id="IPR026838">
    <property type="entry name" value="YheC/D"/>
</dbReference>
<dbReference type="EMBL" id="JACCBX010000007">
    <property type="protein sequence ID" value="NYE06823.1"/>
    <property type="molecule type" value="Genomic_DNA"/>
</dbReference>
<protein>
    <recommendedName>
        <fullName evidence="3">YheC/YheD family protein</fullName>
    </recommendedName>
</protein>
<dbReference type="Pfam" id="PF14398">
    <property type="entry name" value="ATPgrasp_YheCD"/>
    <property type="match status" value="1"/>
</dbReference>
<dbReference type="Proteomes" id="UP000548423">
    <property type="component" value="Unassembled WGS sequence"/>
</dbReference>
<proteinExistence type="predicted"/>
<comment type="caution">
    <text evidence="1">The sequence shown here is derived from an EMBL/GenBank/DDBJ whole genome shotgun (WGS) entry which is preliminary data.</text>
</comment>
<evidence type="ECO:0000313" key="1">
    <source>
        <dbReference type="EMBL" id="NYE06823.1"/>
    </source>
</evidence>
<accession>A0A852TDF6</accession>
<name>A0A852TDF6_9BACI</name>
<evidence type="ECO:0008006" key="3">
    <source>
        <dbReference type="Google" id="ProtNLM"/>
    </source>
</evidence>
<reference evidence="2" key="2">
    <citation type="submission" date="2020-08" db="EMBL/GenBank/DDBJ databases">
        <title>The Agave Microbiome: Exploring the role of microbial communities in plant adaptations to desert environments.</title>
        <authorList>
            <person name="Partida-Martinez L.P."/>
        </authorList>
    </citation>
    <scope>NUCLEOTIDE SEQUENCE [LARGE SCALE GENOMIC DNA]</scope>
    <source>
        <strain evidence="2">AT2.8</strain>
    </source>
</reference>
<reference evidence="2" key="1">
    <citation type="submission" date="2020-07" db="EMBL/GenBank/DDBJ databases">
        <authorList>
            <person name="Partida-Martinez L."/>
            <person name="Huntemann M."/>
            <person name="Clum A."/>
            <person name="Wang J."/>
            <person name="Palaniappan K."/>
            <person name="Ritter S."/>
            <person name="Chen I.-M."/>
            <person name="Stamatis D."/>
            <person name="Reddy T."/>
            <person name="O'Malley R."/>
            <person name="Daum C."/>
            <person name="Shapiro N."/>
            <person name="Ivanova N."/>
            <person name="Kyrpides N."/>
            <person name="Woyke T."/>
        </authorList>
    </citation>
    <scope>NUCLEOTIDE SEQUENCE [LARGE SCALE GENOMIC DNA]</scope>
    <source>
        <strain evidence="2">AT2.8</strain>
    </source>
</reference>
<sequence>MENVILLSRNTSNRGILTLHPKLAESMGITQITARKIRFGAKTYQSIVDISDELPLNGASLSEDILDMLNIPQHCSLEIKQNGNELQIGPFIGLLAGYYQSSIKKNLDHLRDYVLLYREIKGAILVFSLDHVDKVNQLVTGYLYNPRTKQWEEGTYPYPASIFVMTSSVSSAWIQHFKSIIGNVIFNDFFLNRWSIHKKLASSIGVKCYLPDTNLYGSPQDLYYFLKKFPNLTVKPLNSANRHAYRVLLKDTNSLVITNLSNMESKNYRFSNRDQAYSIFSKYFKEGENIIQESIDVTGYRTITVRFVTVKNYSGEWQVMGSFTRGDQSIKNDGRLLPIVKFEKEMVKEFLHQSDLHASLTYEELNHIAVDTVNELEGMGVHLANAAVDITVGELGDIWISEIDHCNPAHDIALVAGDPDLYYEILKTNMLYGKKLAGF</sequence>
<evidence type="ECO:0000313" key="2">
    <source>
        <dbReference type="Proteomes" id="UP000548423"/>
    </source>
</evidence>
<gene>
    <name evidence="1" type="ORF">F4694_003603</name>
</gene>